<comment type="similarity">
    <text evidence="1">Belongs to the hssA/B family.</text>
</comment>
<name>F0ZL54_DICPU</name>
<feature type="region of interest" description="Disordered" evidence="2">
    <location>
        <begin position="71"/>
        <end position="90"/>
    </location>
</feature>
<feature type="compositionally biased region" description="Gly residues" evidence="2">
    <location>
        <begin position="80"/>
        <end position="90"/>
    </location>
</feature>
<keyword evidence="4" id="KW-1185">Reference proteome</keyword>
<dbReference type="Proteomes" id="UP000001064">
    <property type="component" value="Unassembled WGS sequence"/>
</dbReference>
<feature type="compositionally biased region" description="Polar residues" evidence="2">
    <location>
        <begin position="1"/>
        <end position="20"/>
    </location>
</feature>
<dbReference type="InterPro" id="IPR050533">
    <property type="entry name" value="HssA/B-like_chaperone"/>
</dbReference>
<evidence type="ECO:0000256" key="2">
    <source>
        <dbReference type="SAM" id="MobiDB-lite"/>
    </source>
</evidence>
<dbReference type="KEGG" id="dpp:DICPUDRAFT_152356"/>
<evidence type="ECO:0000256" key="1">
    <source>
        <dbReference type="ARBA" id="ARBA00038086"/>
    </source>
</evidence>
<reference evidence="4" key="1">
    <citation type="journal article" date="2011" name="Genome Biol.">
        <title>Comparative genomics of the social amoebae Dictyostelium discoideum and Dictyostelium purpureum.</title>
        <authorList>
            <consortium name="US DOE Joint Genome Institute (JGI-PGF)"/>
            <person name="Sucgang R."/>
            <person name="Kuo A."/>
            <person name="Tian X."/>
            <person name="Salerno W."/>
            <person name="Parikh A."/>
            <person name="Feasley C.L."/>
            <person name="Dalin E."/>
            <person name="Tu H."/>
            <person name="Huang E."/>
            <person name="Barry K."/>
            <person name="Lindquist E."/>
            <person name="Shapiro H."/>
            <person name="Bruce D."/>
            <person name="Schmutz J."/>
            <person name="Salamov A."/>
            <person name="Fey P."/>
            <person name="Gaudet P."/>
            <person name="Anjard C."/>
            <person name="Babu M.M."/>
            <person name="Basu S."/>
            <person name="Bushmanova Y."/>
            <person name="van der Wel H."/>
            <person name="Katoh-Kurasawa M."/>
            <person name="Dinh C."/>
            <person name="Coutinho P.M."/>
            <person name="Saito T."/>
            <person name="Elias M."/>
            <person name="Schaap P."/>
            <person name="Kay R.R."/>
            <person name="Henrissat B."/>
            <person name="Eichinger L."/>
            <person name="Rivero F."/>
            <person name="Putnam N.H."/>
            <person name="West C.M."/>
            <person name="Loomis W.F."/>
            <person name="Chisholm R.L."/>
            <person name="Shaulsky G."/>
            <person name="Strassmann J.E."/>
            <person name="Queller D.C."/>
            <person name="Kuspa A."/>
            <person name="Grigoriev I.V."/>
        </authorList>
    </citation>
    <scope>NUCLEOTIDE SEQUENCE [LARGE SCALE GENOMIC DNA]</scope>
    <source>
        <strain evidence="4">QSDP1</strain>
    </source>
</reference>
<dbReference type="FunCoup" id="F0ZL54">
    <property type="interactions" value="229"/>
</dbReference>
<dbReference type="GeneID" id="10501557"/>
<dbReference type="EMBL" id="GL871063">
    <property type="protein sequence ID" value="EGC35333.1"/>
    <property type="molecule type" value="Genomic_DNA"/>
</dbReference>
<dbReference type="GO" id="GO:0030587">
    <property type="term" value="P:sorocarp development"/>
    <property type="evidence" value="ECO:0000318"/>
    <property type="project" value="GO_Central"/>
</dbReference>
<evidence type="ECO:0000313" key="4">
    <source>
        <dbReference type="Proteomes" id="UP000001064"/>
    </source>
</evidence>
<dbReference type="VEuPathDB" id="AmoebaDB:DICPUDRAFT_152356"/>
<accession>F0ZL54</accession>
<evidence type="ECO:0000313" key="3">
    <source>
        <dbReference type="EMBL" id="EGC35333.1"/>
    </source>
</evidence>
<dbReference type="RefSeq" id="XP_003288140.1">
    <property type="nucleotide sequence ID" value="XM_003288092.1"/>
</dbReference>
<dbReference type="AlphaFoldDB" id="F0ZL54"/>
<protein>
    <submittedName>
        <fullName evidence="3">Uncharacterized protein</fullName>
    </submittedName>
</protein>
<organism evidence="3 4">
    <name type="scientific">Dictyostelium purpureum</name>
    <name type="common">Slime mold</name>
    <dbReference type="NCBI Taxonomy" id="5786"/>
    <lineage>
        <taxon>Eukaryota</taxon>
        <taxon>Amoebozoa</taxon>
        <taxon>Evosea</taxon>
        <taxon>Eumycetozoa</taxon>
        <taxon>Dictyostelia</taxon>
        <taxon>Dictyosteliales</taxon>
        <taxon>Dictyosteliaceae</taxon>
        <taxon>Dictyostelium</taxon>
    </lineage>
</organism>
<sequence length="90" mass="8980">MTILSAITSLSPMSGSSKSRVSAGKGASSMGSNKIQCGSCDAGGYSYYYYYSNPVTYTTTYTYDYSIDGGASSGSSGSSSGSGSGSCGCN</sequence>
<proteinExistence type="inferred from homology"/>
<dbReference type="InParanoid" id="F0ZL54"/>
<gene>
    <name evidence="3" type="ORF">DICPUDRAFT_152356</name>
</gene>
<dbReference type="InterPro" id="IPR008455">
    <property type="entry name" value="HssA/B-related"/>
</dbReference>
<dbReference type="PANTHER" id="PTHR31059:SF5">
    <property type="entry name" value="HSSA_B-LIKE PROTEIN 1-RELATED"/>
    <property type="match status" value="1"/>
</dbReference>
<dbReference type="Pfam" id="PF05710">
    <property type="entry name" value="Coiled"/>
    <property type="match status" value="1"/>
</dbReference>
<dbReference type="PANTHER" id="PTHR31059">
    <property type="entry name" value="HSSA/B-LIKE PROTEIN 1-RELATED-RELATED"/>
    <property type="match status" value="1"/>
</dbReference>
<feature type="region of interest" description="Disordered" evidence="2">
    <location>
        <begin position="1"/>
        <end position="35"/>
    </location>
</feature>